<dbReference type="PANTHER" id="PTHR46082">
    <property type="entry name" value="ATP/GTP-BINDING PROTEIN-RELATED"/>
    <property type="match status" value="1"/>
</dbReference>
<dbReference type="Gene3D" id="1.25.40.10">
    <property type="entry name" value="Tetratricopeptide repeat domain"/>
    <property type="match status" value="1"/>
</dbReference>
<name>A0A0U5FY10_ASPCI</name>
<sequence>MTIVRRCPAWSWFAMDLTSDRLSRPMLTLPRIASSPPWCCESSSDKKGRLEEAKDLGVQTLEAAQKIYGLEHDSTLRATVILGSILNAQRNSKEAEALYRLALASYERSETRSEDQLNVVCHLAAALSNQRDSNEAETMYRRASSDFEKLRVDIPLYPELLVISAMCSNFKKSTKMQSGCINSLMKVTMSS</sequence>
<dbReference type="Pfam" id="PF13424">
    <property type="entry name" value="TPR_12"/>
    <property type="match status" value="1"/>
</dbReference>
<dbReference type="InterPro" id="IPR011990">
    <property type="entry name" value="TPR-like_helical_dom_sf"/>
</dbReference>
<keyword evidence="2" id="KW-1185">Reference proteome</keyword>
<organism evidence="1 2">
    <name type="scientific">Aspergillus calidoustus</name>
    <dbReference type="NCBI Taxonomy" id="454130"/>
    <lineage>
        <taxon>Eukaryota</taxon>
        <taxon>Fungi</taxon>
        <taxon>Dikarya</taxon>
        <taxon>Ascomycota</taxon>
        <taxon>Pezizomycotina</taxon>
        <taxon>Eurotiomycetes</taxon>
        <taxon>Eurotiomycetidae</taxon>
        <taxon>Eurotiales</taxon>
        <taxon>Aspergillaceae</taxon>
        <taxon>Aspergillus</taxon>
        <taxon>Aspergillus subgen. Nidulantes</taxon>
    </lineage>
</organism>
<evidence type="ECO:0000313" key="1">
    <source>
        <dbReference type="EMBL" id="CEL04546.1"/>
    </source>
</evidence>
<proteinExistence type="predicted"/>
<evidence type="ECO:0008006" key="3">
    <source>
        <dbReference type="Google" id="ProtNLM"/>
    </source>
</evidence>
<dbReference type="AlphaFoldDB" id="A0A0U5FY10"/>
<dbReference type="InterPro" id="IPR053137">
    <property type="entry name" value="NLR-like"/>
</dbReference>
<evidence type="ECO:0000313" key="2">
    <source>
        <dbReference type="Proteomes" id="UP000054771"/>
    </source>
</evidence>
<dbReference type="EMBL" id="CDMC01000004">
    <property type="protein sequence ID" value="CEL04546.1"/>
    <property type="molecule type" value="Genomic_DNA"/>
</dbReference>
<dbReference type="PANTHER" id="PTHR46082:SF6">
    <property type="entry name" value="AAA+ ATPASE DOMAIN-CONTAINING PROTEIN-RELATED"/>
    <property type="match status" value="1"/>
</dbReference>
<protein>
    <recommendedName>
        <fullName evidence="3">MalT-like TPR region domain-containing protein</fullName>
    </recommendedName>
</protein>
<dbReference type="SUPFAM" id="SSF48452">
    <property type="entry name" value="TPR-like"/>
    <property type="match status" value="1"/>
</dbReference>
<gene>
    <name evidence="1" type="ORF">ASPCAL05674</name>
</gene>
<reference evidence="2" key="1">
    <citation type="journal article" date="2016" name="Genome Announc.">
        <title>Draft genome sequences of fungus Aspergillus calidoustus.</title>
        <authorList>
            <person name="Horn F."/>
            <person name="Linde J."/>
            <person name="Mattern D.J."/>
            <person name="Walther G."/>
            <person name="Guthke R."/>
            <person name="Scherlach K."/>
            <person name="Martin K."/>
            <person name="Brakhage A.A."/>
            <person name="Petzke L."/>
            <person name="Valiante V."/>
        </authorList>
    </citation>
    <scope>NUCLEOTIDE SEQUENCE [LARGE SCALE GENOMIC DNA]</scope>
    <source>
        <strain evidence="2">SF006504</strain>
    </source>
</reference>
<accession>A0A0U5FY10</accession>
<dbReference type="Proteomes" id="UP000054771">
    <property type="component" value="Unassembled WGS sequence"/>
</dbReference>
<dbReference type="STRING" id="454130.A0A0U5FY10"/>
<dbReference type="OrthoDB" id="626167at2759"/>